<feature type="transmembrane region" description="Helical" evidence="6">
    <location>
        <begin position="294"/>
        <end position="317"/>
    </location>
</feature>
<dbReference type="EMBL" id="CP010945">
    <property type="protein sequence ID" value="AKV07577.1"/>
    <property type="molecule type" value="Genomic_DNA"/>
</dbReference>
<evidence type="ECO:0000256" key="5">
    <source>
        <dbReference type="ARBA" id="ARBA00023136"/>
    </source>
</evidence>
<keyword evidence="3 6" id="KW-0812">Transmembrane</keyword>
<dbReference type="RefSeq" id="WP_017337317.1">
    <property type="nucleotide sequence ID" value="NZ_CP010945.1"/>
</dbReference>
<feature type="transmembrane region" description="Helical" evidence="6">
    <location>
        <begin position="84"/>
        <end position="101"/>
    </location>
</feature>
<sequence>MAFKRDFLVISIGRLATSLIALASIRAVTSFLPPEKYGELAILVTVQMLCGLFLINPVGQHINLHTHAWWDDGTLIRRLKSYRGYIIAASALGSIVALGVTPSVSTISAISTMGVVFVMVAAGTWNATLIPMLNMLGFRASSVGWSVASSITGLIASMLFVTLWSSAIAWFAGQALGMLVGAVGARYYFKSRIPLPIYSKPRLPLLDKKTILAYCLPLALAAGLMWVQVSGYRFAIEHYWGLAQLGFFAVGLQLAGQIWALAESLAIQFLYPFFFRRASEHSNNTEVQLAVSDLLNTLVPVYLLLAGLTILAAPYLLKILVAPEYSNAWEFMAVGAVVELCRALGNVLSNAAHIKRKTTSLAVPYAIGATVILLLIISAGEYKADISYAGVALISGAVTMLTAMSINMYKQVKFKLDSLRCSSALILMIGMAALVMYLPPASGFSTAISYLLVLSILVAVFLFLMLWKNPATVRLLNVQLRNS</sequence>
<feature type="transmembrane region" description="Helical" evidence="6">
    <location>
        <begin position="418"/>
        <end position="438"/>
    </location>
</feature>
<keyword evidence="4 6" id="KW-1133">Transmembrane helix</keyword>
<evidence type="ECO:0000256" key="6">
    <source>
        <dbReference type="SAM" id="Phobius"/>
    </source>
</evidence>
<dbReference type="GO" id="GO:0005886">
    <property type="term" value="C:plasma membrane"/>
    <property type="evidence" value="ECO:0007669"/>
    <property type="project" value="UniProtKB-SubCell"/>
</dbReference>
<feature type="transmembrane region" description="Helical" evidence="6">
    <location>
        <begin position="210"/>
        <end position="227"/>
    </location>
</feature>
<feature type="transmembrane region" description="Helical" evidence="6">
    <location>
        <begin position="361"/>
        <end position="380"/>
    </location>
</feature>
<gene>
    <name evidence="7" type="ORF">B723_14570</name>
</gene>
<reference evidence="7 8" key="1">
    <citation type="journal article" date="2012" name="J. Bacteriol.">
        <title>Draft genome sequence of the cyanide-utilizing bacterium Pseudomonas fluorescens strain NCIMB 11764.</title>
        <authorList>
            <person name="Vilo C.A."/>
            <person name="Benedik M.J."/>
            <person name="Kunz D.A."/>
            <person name="Dong Q."/>
        </authorList>
    </citation>
    <scope>NUCLEOTIDE SEQUENCE [LARGE SCALE GENOMIC DNA]</scope>
    <source>
        <strain evidence="7 8">NCIMB 11764</strain>
    </source>
</reference>
<feature type="transmembrane region" description="Helical" evidence="6">
    <location>
        <begin position="247"/>
        <end position="274"/>
    </location>
</feature>
<evidence type="ECO:0000313" key="7">
    <source>
        <dbReference type="EMBL" id="AKV07577.1"/>
    </source>
</evidence>
<evidence type="ECO:0000256" key="3">
    <source>
        <dbReference type="ARBA" id="ARBA00022692"/>
    </source>
</evidence>
<feature type="transmembrane region" description="Helical" evidence="6">
    <location>
        <begin position="329"/>
        <end position="349"/>
    </location>
</feature>
<evidence type="ECO:0000256" key="4">
    <source>
        <dbReference type="ARBA" id="ARBA00022989"/>
    </source>
</evidence>
<feature type="transmembrane region" description="Helical" evidence="6">
    <location>
        <begin position="107"/>
        <end position="130"/>
    </location>
</feature>
<protein>
    <recommendedName>
        <fullName evidence="9">Polysaccharide biosynthesis protein</fullName>
    </recommendedName>
</protein>
<proteinExistence type="predicted"/>
<evidence type="ECO:0000256" key="2">
    <source>
        <dbReference type="ARBA" id="ARBA00022475"/>
    </source>
</evidence>
<keyword evidence="5 6" id="KW-0472">Membrane</keyword>
<keyword evidence="2" id="KW-1003">Cell membrane</keyword>
<dbReference type="OrthoDB" id="7107952at2"/>
<dbReference type="Proteomes" id="UP000017175">
    <property type="component" value="Chromosome"/>
</dbReference>
<feature type="transmembrane region" description="Helical" evidence="6">
    <location>
        <begin position="142"/>
        <end position="161"/>
    </location>
</feature>
<dbReference type="PANTHER" id="PTHR30250:SF11">
    <property type="entry name" value="O-ANTIGEN TRANSPORTER-RELATED"/>
    <property type="match status" value="1"/>
</dbReference>
<feature type="transmembrane region" description="Helical" evidence="6">
    <location>
        <begin position="386"/>
        <end position="406"/>
    </location>
</feature>
<feature type="transmembrane region" description="Helical" evidence="6">
    <location>
        <begin position="444"/>
        <end position="467"/>
    </location>
</feature>
<feature type="transmembrane region" description="Helical" evidence="6">
    <location>
        <begin position="37"/>
        <end position="55"/>
    </location>
</feature>
<dbReference type="AlphaFoldDB" id="A0A0K1QPI6"/>
<evidence type="ECO:0008006" key="9">
    <source>
        <dbReference type="Google" id="ProtNLM"/>
    </source>
</evidence>
<feature type="transmembrane region" description="Helical" evidence="6">
    <location>
        <begin position="167"/>
        <end position="189"/>
    </location>
</feature>
<dbReference type="PANTHER" id="PTHR30250">
    <property type="entry name" value="PST FAMILY PREDICTED COLANIC ACID TRANSPORTER"/>
    <property type="match status" value="1"/>
</dbReference>
<name>A0A0K1QPI6_PSEFL</name>
<comment type="subcellular location">
    <subcellularLocation>
        <location evidence="1">Cell membrane</location>
        <topology evidence="1">Multi-pass membrane protein</topology>
    </subcellularLocation>
</comment>
<evidence type="ECO:0000313" key="8">
    <source>
        <dbReference type="Proteomes" id="UP000017175"/>
    </source>
</evidence>
<accession>A0A0K1QPI6</accession>
<dbReference type="InterPro" id="IPR050833">
    <property type="entry name" value="Poly_Biosynth_Transport"/>
</dbReference>
<organism evidence="7 8">
    <name type="scientific">Pseudomonas fluorescens NCIMB 11764</name>
    <dbReference type="NCBI Taxonomy" id="1221522"/>
    <lineage>
        <taxon>Bacteria</taxon>
        <taxon>Pseudomonadati</taxon>
        <taxon>Pseudomonadota</taxon>
        <taxon>Gammaproteobacteria</taxon>
        <taxon>Pseudomonadales</taxon>
        <taxon>Pseudomonadaceae</taxon>
        <taxon>Pseudomonas</taxon>
    </lineage>
</organism>
<evidence type="ECO:0000256" key="1">
    <source>
        <dbReference type="ARBA" id="ARBA00004651"/>
    </source>
</evidence>
<dbReference type="eggNOG" id="COG2244">
    <property type="taxonomic scope" value="Bacteria"/>
</dbReference>